<evidence type="ECO:0000256" key="1">
    <source>
        <dbReference type="ARBA" id="ARBA00022527"/>
    </source>
</evidence>
<dbReference type="SUPFAM" id="SSF55874">
    <property type="entry name" value="ATPase domain of HSP90 chaperone/DNA topoisomerase II/histidine kinase"/>
    <property type="match status" value="1"/>
</dbReference>
<evidence type="ECO:0000313" key="3">
    <source>
        <dbReference type="EMBL" id="GID60630.1"/>
    </source>
</evidence>
<keyword evidence="4" id="KW-1185">Reference proteome</keyword>
<dbReference type="InterPro" id="IPR003594">
    <property type="entry name" value="HATPase_dom"/>
</dbReference>
<keyword evidence="1" id="KW-0723">Serine/threonine-protein kinase</keyword>
<sequence length="140" mass="15288">MTSPPTPVPYPEAIEIRRWTLDDVGGLRHLRAGLRAAVAGTSLDTEDGLDRLTVVGTELATNALRHGSPPTVIRLLREPGLLILDVADHDLTGEPHFDLTRPVGLGGLGLRLVKTFATNFGWHRTTNTKHIWATFDLVRG</sequence>
<dbReference type="InterPro" id="IPR050267">
    <property type="entry name" value="Anti-sigma-factor_SerPK"/>
</dbReference>
<reference evidence="3 4" key="1">
    <citation type="submission" date="2021-01" db="EMBL/GenBank/DDBJ databases">
        <title>Whole genome shotgun sequence of Actinoplanes couchii NBRC 106145.</title>
        <authorList>
            <person name="Komaki H."/>
            <person name="Tamura T."/>
        </authorList>
    </citation>
    <scope>NUCLEOTIDE SEQUENCE [LARGE SCALE GENOMIC DNA]</scope>
    <source>
        <strain evidence="3 4">NBRC 106145</strain>
    </source>
</reference>
<gene>
    <name evidence="3" type="ORF">Aco03nite_090340</name>
</gene>
<dbReference type="PANTHER" id="PTHR35526">
    <property type="entry name" value="ANTI-SIGMA-F FACTOR RSBW-RELATED"/>
    <property type="match status" value="1"/>
</dbReference>
<evidence type="ECO:0000259" key="2">
    <source>
        <dbReference type="Pfam" id="PF13581"/>
    </source>
</evidence>
<keyword evidence="3" id="KW-0808">Transferase</keyword>
<dbReference type="RefSeq" id="WP_203807807.1">
    <property type="nucleotide sequence ID" value="NZ_BAAAQE010000014.1"/>
</dbReference>
<dbReference type="GO" id="GO:0016301">
    <property type="term" value="F:kinase activity"/>
    <property type="evidence" value="ECO:0007669"/>
    <property type="project" value="UniProtKB-KW"/>
</dbReference>
<comment type="caution">
    <text evidence="3">The sequence shown here is derived from an EMBL/GenBank/DDBJ whole genome shotgun (WGS) entry which is preliminary data.</text>
</comment>
<keyword evidence="3" id="KW-0418">Kinase</keyword>
<name>A0ABQ3XQE2_9ACTN</name>
<dbReference type="EMBL" id="BOMG01000110">
    <property type="protein sequence ID" value="GID60630.1"/>
    <property type="molecule type" value="Genomic_DNA"/>
</dbReference>
<evidence type="ECO:0000313" key="4">
    <source>
        <dbReference type="Proteomes" id="UP000612282"/>
    </source>
</evidence>
<proteinExistence type="predicted"/>
<dbReference type="Pfam" id="PF13581">
    <property type="entry name" value="HATPase_c_2"/>
    <property type="match status" value="1"/>
</dbReference>
<accession>A0ABQ3XQE2</accession>
<dbReference type="Proteomes" id="UP000612282">
    <property type="component" value="Unassembled WGS sequence"/>
</dbReference>
<organism evidence="3 4">
    <name type="scientific">Actinoplanes couchii</name>
    <dbReference type="NCBI Taxonomy" id="403638"/>
    <lineage>
        <taxon>Bacteria</taxon>
        <taxon>Bacillati</taxon>
        <taxon>Actinomycetota</taxon>
        <taxon>Actinomycetes</taxon>
        <taxon>Micromonosporales</taxon>
        <taxon>Micromonosporaceae</taxon>
        <taxon>Actinoplanes</taxon>
    </lineage>
</organism>
<dbReference type="InterPro" id="IPR036890">
    <property type="entry name" value="HATPase_C_sf"/>
</dbReference>
<feature type="domain" description="Histidine kinase/HSP90-like ATPase" evidence="2">
    <location>
        <begin position="27"/>
        <end position="134"/>
    </location>
</feature>
<dbReference type="Gene3D" id="3.30.565.10">
    <property type="entry name" value="Histidine kinase-like ATPase, C-terminal domain"/>
    <property type="match status" value="1"/>
</dbReference>
<protein>
    <submittedName>
        <fullName evidence="3">Histidine kinase</fullName>
    </submittedName>
</protein>
<dbReference type="PANTHER" id="PTHR35526:SF3">
    <property type="entry name" value="ANTI-SIGMA-F FACTOR RSBW"/>
    <property type="match status" value="1"/>
</dbReference>